<gene>
    <name evidence="7" type="ORF">CJ213_01940</name>
</gene>
<proteinExistence type="predicted"/>
<keyword evidence="2 5" id="KW-0812">Transmembrane</keyword>
<sequence>MMIGTKRFDCSSVDPYDDPEKRDKVAVRALILLLITFVISTLCLQGFNLVYKQVGIDVKAVDQAPLITGLPGIILGIVCFIYGSLGDFVSLKKLVTIGLTSLFIGSVFGFVANSCFEPNLWTVIAARIMQTTGEQVAGSSFLVIATKYLRNDLKVIFFGLFTASYQLSACIGVFSAGLLSSIAWQYLFLIPALTILILPALLHYLPTKNGNGKKIDVVGFTVFGFAVASLTLFISYRNLLMLISAIILFIIFGIYISKAKEPFVTPAFFKNIRWLSGIILMGIIYFTNYCISPLFNRVGKTLYNMTTSQVASYLVWAFIVAAIFGSCSGLIISRIGRKTGLLLAILFILCGWIGIAVLINSGFLAIALCACVYYAGCGMVYSPLASTILSSLPVEESGRGCGMNDLAISVSASVGVVIFDGILDKNMLSGNSITGASGISSGFANISLMCAAVALLGIIVFTFRNFITKESNAIEVNEDQE</sequence>
<feature type="transmembrane region" description="Helical" evidence="5">
    <location>
        <begin position="365"/>
        <end position="385"/>
    </location>
</feature>
<comment type="subcellular location">
    <subcellularLocation>
        <location evidence="1">Cell membrane</location>
        <topology evidence="1">Multi-pass membrane protein</topology>
    </subcellularLocation>
</comment>
<evidence type="ECO:0000256" key="2">
    <source>
        <dbReference type="ARBA" id="ARBA00022692"/>
    </source>
</evidence>
<dbReference type="PANTHER" id="PTHR42718">
    <property type="entry name" value="MAJOR FACILITATOR SUPERFAMILY MULTIDRUG TRANSPORTER MFSC"/>
    <property type="match status" value="1"/>
</dbReference>
<name>A0A9X7FF94_9BIFI</name>
<dbReference type="EMBL" id="PNGY01000001">
    <property type="protein sequence ID" value="PMC54917.1"/>
    <property type="molecule type" value="Genomic_DNA"/>
</dbReference>
<dbReference type="Pfam" id="PF07690">
    <property type="entry name" value="MFS_1"/>
    <property type="match status" value="1"/>
</dbReference>
<evidence type="ECO:0000256" key="3">
    <source>
        <dbReference type="ARBA" id="ARBA00022989"/>
    </source>
</evidence>
<evidence type="ECO:0000256" key="5">
    <source>
        <dbReference type="SAM" id="Phobius"/>
    </source>
</evidence>
<dbReference type="AlphaFoldDB" id="A0A9X7FF94"/>
<feature type="transmembrane region" description="Helical" evidence="5">
    <location>
        <begin position="217"/>
        <end position="234"/>
    </location>
</feature>
<keyword evidence="4 5" id="KW-0472">Membrane</keyword>
<evidence type="ECO:0000313" key="8">
    <source>
        <dbReference type="Proteomes" id="UP000235293"/>
    </source>
</evidence>
<evidence type="ECO:0000256" key="1">
    <source>
        <dbReference type="ARBA" id="ARBA00004651"/>
    </source>
</evidence>
<evidence type="ECO:0000256" key="4">
    <source>
        <dbReference type="ARBA" id="ARBA00023136"/>
    </source>
</evidence>
<dbReference type="InterPro" id="IPR020846">
    <property type="entry name" value="MFS_dom"/>
</dbReference>
<feature type="transmembrane region" description="Helical" evidence="5">
    <location>
        <begin position="443"/>
        <end position="463"/>
    </location>
</feature>
<feature type="transmembrane region" description="Helical" evidence="5">
    <location>
        <begin position="406"/>
        <end position="423"/>
    </location>
</feature>
<dbReference type="InterPro" id="IPR011701">
    <property type="entry name" value="MFS"/>
</dbReference>
<dbReference type="GO" id="GO:0022857">
    <property type="term" value="F:transmembrane transporter activity"/>
    <property type="evidence" value="ECO:0007669"/>
    <property type="project" value="InterPro"/>
</dbReference>
<feature type="transmembrane region" description="Helical" evidence="5">
    <location>
        <begin position="310"/>
        <end position="332"/>
    </location>
</feature>
<feature type="transmembrane region" description="Helical" evidence="5">
    <location>
        <begin position="94"/>
        <end position="112"/>
    </location>
</feature>
<feature type="transmembrane region" description="Helical" evidence="5">
    <location>
        <begin position="278"/>
        <end position="298"/>
    </location>
</feature>
<dbReference type="InterPro" id="IPR036259">
    <property type="entry name" value="MFS_trans_sf"/>
</dbReference>
<dbReference type="GO" id="GO:0005886">
    <property type="term" value="C:plasma membrane"/>
    <property type="evidence" value="ECO:0007669"/>
    <property type="project" value="UniProtKB-SubCell"/>
</dbReference>
<feature type="transmembrane region" description="Helical" evidence="5">
    <location>
        <begin position="63"/>
        <end position="82"/>
    </location>
</feature>
<accession>A0A9X7FF94</accession>
<feature type="transmembrane region" description="Helical" evidence="5">
    <location>
        <begin position="240"/>
        <end position="257"/>
    </location>
</feature>
<feature type="transmembrane region" description="Helical" evidence="5">
    <location>
        <begin position="29"/>
        <end position="51"/>
    </location>
</feature>
<evidence type="ECO:0000313" key="7">
    <source>
        <dbReference type="EMBL" id="PMC54917.1"/>
    </source>
</evidence>
<dbReference type="PRINTS" id="PR01036">
    <property type="entry name" value="TCRTETB"/>
</dbReference>
<dbReference type="PROSITE" id="PS50850">
    <property type="entry name" value="MFS"/>
    <property type="match status" value="1"/>
</dbReference>
<comment type="caution">
    <text evidence="7">The sequence shown here is derived from an EMBL/GenBank/DDBJ whole genome shotgun (WGS) entry which is preliminary data.</text>
</comment>
<feature type="transmembrane region" description="Helical" evidence="5">
    <location>
        <begin position="156"/>
        <end position="178"/>
    </location>
</feature>
<organism evidence="7 8">
    <name type="scientific">Gardnerella swidsinskii</name>
    <dbReference type="NCBI Taxonomy" id="2792979"/>
    <lineage>
        <taxon>Bacteria</taxon>
        <taxon>Bacillati</taxon>
        <taxon>Actinomycetota</taxon>
        <taxon>Actinomycetes</taxon>
        <taxon>Bifidobacteriales</taxon>
        <taxon>Bifidobacteriaceae</taxon>
        <taxon>Gardnerella</taxon>
    </lineage>
</organism>
<reference evidence="7 8" key="1">
    <citation type="submission" date="2017-09" db="EMBL/GenBank/DDBJ databases">
        <title>Bacterial strain isolated from the female urinary microbiota.</title>
        <authorList>
            <person name="Thomas-White K."/>
            <person name="Kumar N."/>
            <person name="Forster S."/>
            <person name="Putonti C."/>
            <person name="Lawley T."/>
            <person name="Wolfe A.J."/>
        </authorList>
    </citation>
    <scope>NUCLEOTIDE SEQUENCE [LARGE SCALE GENOMIC DNA]</scope>
    <source>
        <strain evidence="7 8">UMB0411</strain>
    </source>
</reference>
<protein>
    <submittedName>
        <fullName evidence="7">MFS transporter</fullName>
    </submittedName>
</protein>
<feature type="domain" description="Major facilitator superfamily (MFS) profile" evidence="6">
    <location>
        <begin position="24"/>
        <end position="469"/>
    </location>
</feature>
<dbReference type="Proteomes" id="UP000235293">
    <property type="component" value="Unassembled WGS sequence"/>
</dbReference>
<dbReference type="PANTHER" id="PTHR42718:SF35">
    <property type="entry name" value="BLL0718 PROTEIN"/>
    <property type="match status" value="1"/>
</dbReference>
<feature type="transmembrane region" description="Helical" evidence="5">
    <location>
        <begin position="339"/>
        <end position="359"/>
    </location>
</feature>
<keyword evidence="3 5" id="KW-1133">Transmembrane helix</keyword>
<evidence type="ECO:0000259" key="6">
    <source>
        <dbReference type="PROSITE" id="PS50850"/>
    </source>
</evidence>
<dbReference type="Gene3D" id="1.20.1250.20">
    <property type="entry name" value="MFS general substrate transporter like domains"/>
    <property type="match status" value="2"/>
</dbReference>
<feature type="transmembrane region" description="Helical" evidence="5">
    <location>
        <begin position="184"/>
        <end position="205"/>
    </location>
</feature>
<dbReference type="SUPFAM" id="SSF103473">
    <property type="entry name" value="MFS general substrate transporter"/>
    <property type="match status" value="1"/>
</dbReference>